<feature type="region of interest" description="Disordered" evidence="1">
    <location>
        <begin position="1257"/>
        <end position="1276"/>
    </location>
</feature>
<feature type="region of interest" description="Disordered" evidence="1">
    <location>
        <begin position="1088"/>
        <end position="1124"/>
    </location>
</feature>
<accession>A0A8S5QTI9</accession>
<evidence type="ECO:0000313" key="2">
    <source>
        <dbReference type="EMBL" id="DAE22408.1"/>
    </source>
</evidence>
<proteinExistence type="predicted"/>
<dbReference type="EMBL" id="BK015733">
    <property type="protein sequence ID" value="DAE22408.1"/>
    <property type="molecule type" value="Genomic_DNA"/>
</dbReference>
<reference evidence="2" key="1">
    <citation type="journal article" date="2021" name="Proc. Natl. Acad. Sci. U.S.A.">
        <title>A Catalog of Tens of Thousands of Viruses from Human Metagenomes Reveals Hidden Associations with Chronic Diseases.</title>
        <authorList>
            <person name="Tisza M.J."/>
            <person name="Buck C.B."/>
        </authorList>
    </citation>
    <scope>NUCLEOTIDE SEQUENCE</scope>
    <source>
        <strain evidence="2">CtDAq1</strain>
    </source>
</reference>
<evidence type="ECO:0000256" key="1">
    <source>
        <dbReference type="SAM" id="MobiDB-lite"/>
    </source>
</evidence>
<feature type="region of interest" description="Disordered" evidence="1">
    <location>
        <begin position="1673"/>
        <end position="1692"/>
    </location>
</feature>
<name>A0A8S5QTI9_9CAUD</name>
<sequence length="2474" mass="275728">MPDKSKKKIDTSKYVAHYGGFGPWNSLMNLGDGMNHVTFAERKDLTPADAEKERKYLLDWYNNPATLDRVTALMGRIPESLNRGTFVNEHQRTYIQEEPDDMLERHGGAYSISGNKLFRDQNYVVFSPDAYDRDQLRVHELNHAYSDFHEDMFSRLPDRKYDPASYGVLNIPAISSSYPQPDIEYLQDPSEIHSRLMEIRHYLRKKPGEKIDGNELRKALDDLDGDNFYRQMRYYNDDALLYWLNTVADNNTWKPDVNIAAEGGDLNDMGIQDPSEIGVGGLKGLKGVDREQGEYSRLVQSGSPLTAEALSGNFRRRTFNTYINEPIDVSVGFTGVGDSRYDKEIETVSQLDNLSNTRGELQSGIVQLGSGLAKAGVLAGTTFLDGILGTIVGIGTAASEGRWSGLWDNQFSRVMNSINEWSEEALPNYYTDKELEDPWYKNIFTANFIGDKVIKNLGFAVGAAYSGRVGAGVLSKVSGLNKVRNAFKGAVSASGEGFKSVNDALSAARSGKDIFLNGVRITEALANDAKKLRYASPVLKITGAFSGALGEARIEAIQNSNDWEETQIRNLTEAYNNVKQEEAARLMSERPDLFTYENDGNGGFVPVPTAQGSALIEGRASARFDYNGGLAKIQEDKLKMGNIDFLLNIPLLTLSDMWQFGKFYAGGYKAARKTAGLTRKVIDGKVVYEPHKAGIAETVGRTLQKSIAEGPFEEMGQSAISRGAGYKYGSELNSFYGAKIDPVSEEESVGFIKAMGDAILDTYGNVENYEEGFIGAMTAALGIPTIRTTERGIRPGLEGGVREDIREMQAENRRNREVADALNKRIQSPEFLNYYQGMVRHNKYQRDMDRAAEEGDAFEFKNAEHSQLISDVMMFEDAGRIQDFYDILEEAGTISDSDIESLREITDDGTDASRYRNMTDSEIRESVRKEVEDTRKKADSYREIASDLMTKAGTEFSSDELKELTWMMTRIDDWEKRFTEMYSSFRTGLSTAAEIAKSTGNTGAYDDIQELSSKSPMEALVTLAENDKISESLLSMAELAGPSSIGILEDVNDMVKMAKARNTFLAKYNSYLQDPDSLRKMMSEEEEKAVEDKKQMDTETVMEEAGKAETPSDLEEALSNASTEEIRTEVEKQLRKEGNPVITEKDKKENLTEDVSSIIDNLSPDENVRNKARIIFDRMVQSEATADEILDPDNTSYKEDLEDDDNIEAAFIVEEALRRERENNDIKDRMSVTEEDINPAGHEEEVVEEPEMPVGVTSKESMDNENSSSATDGLPEGSYYAPAISEFSINGQRIGDFTPFGDTIEGKKYKPLYDFLVRKGAFDYVNQGKLKKGDRVHFLISEEFNEIAAENPDFNSTTIFMAVLNNDGSYQIVGSLPAREISDRYEGLSELEDRIIESYNKGKGDYISSESISVSKIMVGRVPTGIEEKNLSDIPYVDPSNAAFGVVKQGALLVPNKSGMVLAGFSTEGRNANLYLMLPDGAGKYRPVNVRVRYLSEYDINDVTKQNTPVYKDLIKGLTALAEARNQDDMFKAKKMLENVLYLGGVSFYPEVRGSESFIKIVKVPVDAGGTPIEGGQKVENYIYTGSLPALLTLGSGGSSSPSTPPPSRPREDVVRDIVAVLQDMNVPFQVSHRLLNSRGYNKRIIDSGIVTSNILEARFRGTWFTTDYFSPEGTEKNSVPPAEGKAGARESNSVGGIEVDLRGDKFYVDGSTVRDKNGRIVKSPDPVLQAEAYALQVYGDAMNGSGQINGVVLLPNGDLYNRKSRKIIHPGDDGYSNLKKQFDPPVKTDNNTIIADIEENQRKVDRVNSTGDTYSIMEEDGQYHEYKSVRSVMGGLWTENPKVHDTISAVSASLAEKSSQPEQYNRYLDFLKGKYGIDLTEYKGRTTSQDRDMILSLLRESLSEANPPVKASDPFRLITRNFFMGREVVKPDNVSEEAFQSYLSSLGNIRNSLNEAGETVISSGIVVFRKYDDGSRIAGEADIIAVDRKGNIKMYDIKAGKYSFHPFMDRYGRTVDYFTSKHRLQTMSLSEYTGRQMSILKDLFDSQYSTPVSSMGLLPVVVEYNDSIISSVSLEKGIPVKYTPYIPSPVQDKPVNNDAVFNSSLETGNPENLAIENNRLEGSVIGYYTRKDKLYKNYLKLIGSVNGVKVYLVKEARMSRGFDKKAEPKEIGAYYRVVFGNNGATLNLTPNDLTVSVTVSPEQAMRLVESSPDIVKEVSSRNTIISSFTTGGESKSSRSNKDMKSIRTTLKRRPMTRLADSNQAKADLRSEISWLNTVLPQMSEEGRLRVQEGLINVAEGGAEAWGVYDEGVIRLSNIAAEGTVYHEAFHAVMDLMASEKEKNNLMNEARQKWGDLTDTELEERMAEEFREYVMGVRKKGLGRRILDFFSKLLDIVTNWRNIRPYTYSFYNKINSGGFSSASINPLSRPGTDLSFGSLKGGIRDMLEAKGWKKEIWDAMTYEEKQHAVRCASI</sequence>
<organism evidence="2">
    <name type="scientific">CrAss-like virus sp. ctDAq1</name>
    <dbReference type="NCBI Taxonomy" id="2826822"/>
    <lineage>
        <taxon>Viruses</taxon>
        <taxon>Duplodnaviria</taxon>
        <taxon>Heunggongvirae</taxon>
        <taxon>Uroviricota</taxon>
        <taxon>Caudoviricetes</taxon>
        <taxon>Crassvirales</taxon>
    </lineage>
</organism>
<protein>
    <submittedName>
        <fullName evidence="2">Structural protein</fullName>
    </submittedName>
</protein>